<evidence type="ECO:0000313" key="1">
    <source>
        <dbReference type="EMBL" id="GMG39506.1"/>
    </source>
</evidence>
<comment type="caution">
    <text evidence="1">The sequence shown here is derived from an EMBL/GenBank/DDBJ whole genome shotgun (WGS) entry which is preliminary data.</text>
</comment>
<dbReference type="EMBL" id="BSXU01002984">
    <property type="protein sequence ID" value="GMG39506.1"/>
    <property type="molecule type" value="Genomic_DNA"/>
</dbReference>
<protein>
    <submittedName>
        <fullName evidence="1">Unnamed protein product</fullName>
    </submittedName>
</protein>
<name>A0A9W6YW31_AMBMO</name>
<proteinExistence type="predicted"/>
<keyword evidence="2" id="KW-1185">Reference proteome</keyword>
<reference evidence="1" key="1">
    <citation type="submission" date="2023-04" db="EMBL/GenBank/DDBJ databases">
        <title>Ambrosiozyma monospora NBRC 1965.</title>
        <authorList>
            <person name="Ichikawa N."/>
            <person name="Sato H."/>
            <person name="Tonouchi N."/>
        </authorList>
    </citation>
    <scope>NUCLEOTIDE SEQUENCE</scope>
    <source>
        <strain evidence="1">NBRC 1965</strain>
    </source>
</reference>
<dbReference type="Proteomes" id="UP001165063">
    <property type="component" value="Unassembled WGS sequence"/>
</dbReference>
<sequence length="270" mass="31094">MLLYTSRLAPTSIHPCAISNIRNCFTLPKILNIDKLLYLKDVTVEICPFEYITGVGYEGYEVDLYGEEDDVEDYVTRDFLRLTNACTTIDQLQQFVSQLPSDLEILKIGIYGFVRPKLDNYYACYPDKLSFKKKKNALQTWNILSGIRSLDVNLETYGESVSYFFSHFISKLTSLLDLSIEIDLHLVMMIFGRLYGCSSLGVKFMILYLMTTNWREQISSMQKRVCVAQAGYSKVGSIYSHFDCDEESNLELINLYMPTSHVTCHMCYDL</sequence>
<gene>
    <name evidence="1" type="ORF">Amon01_000540500</name>
</gene>
<evidence type="ECO:0000313" key="2">
    <source>
        <dbReference type="Proteomes" id="UP001165063"/>
    </source>
</evidence>
<dbReference type="AlphaFoldDB" id="A0A9W6YW31"/>
<organism evidence="1 2">
    <name type="scientific">Ambrosiozyma monospora</name>
    <name type="common">Yeast</name>
    <name type="synonym">Endomycopsis monosporus</name>
    <dbReference type="NCBI Taxonomy" id="43982"/>
    <lineage>
        <taxon>Eukaryota</taxon>
        <taxon>Fungi</taxon>
        <taxon>Dikarya</taxon>
        <taxon>Ascomycota</taxon>
        <taxon>Saccharomycotina</taxon>
        <taxon>Pichiomycetes</taxon>
        <taxon>Pichiales</taxon>
        <taxon>Pichiaceae</taxon>
        <taxon>Ambrosiozyma</taxon>
    </lineage>
</organism>
<accession>A0A9W6YW31</accession>